<dbReference type="SMART" id="SM00360">
    <property type="entry name" value="RRM"/>
    <property type="match status" value="4"/>
</dbReference>
<evidence type="ECO:0000256" key="5">
    <source>
        <dbReference type="ARBA" id="ARBA00023187"/>
    </source>
</evidence>
<evidence type="ECO:0000256" key="6">
    <source>
        <dbReference type="ARBA" id="ARBA00023242"/>
    </source>
</evidence>
<dbReference type="SMART" id="SM00386">
    <property type="entry name" value="HAT"/>
    <property type="match status" value="3"/>
</dbReference>
<feature type="domain" description="RRM" evidence="11">
    <location>
        <begin position="595"/>
        <end position="668"/>
    </location>
</feature>
<dbReference type="InterPro" id="IPR000504">
    <property type="entry name" value="RRM_dom"/>
</dbReference>
<dbReference type="InParanoid" id="A0A0C3DE15"/>
<keyword evidence="5" id="KW-0508">mRNA splicing</keyword>
<evidence type="ECO:0000256" key="8">
    <source>
        <dbReference type="ARBA" id="ARBA00093627"/>
    </source>
</evidence>
<evidence type="ECO:0000259" key="11">
    <source>
        <dbReference type="PROSITE" id="PS50102"/>
    </source>
</evidence>
<evidence type="ECO:0000256" key="10">
    <source>
        <dbReference type="SAM" id="MobiDB-lite"/>
    </source>
</evidence>
<organism evidence="12 13">
    <name type="scientific">Scleroderma citrinum Foug A</name>
    <dbReference type="NCBI Taxonomy" id="1036808"/>
    <lineage>
        <taxon>Eukaryota</taxon>
        <taxon>Fungi</taxon>
        <taxon>Dikarya</taxon>
        <taxon>Basidiomycota</taxon>
        <taxon>Agaricomycotina</taxon>
        <taxon>Agaricomycetes</taxon>
        <taxon>Agaricomycetidae</taxon>
        <taxon>Boletales</taxon>
        <taxon>Sclerodermatineae</taxon>
        <taxon>Sclerodermataceae</taxon>
        <taxon>Scleroderma</taxon>
    </lineage>
</organism>
<dbReference type="GO" id="GO:0005688">
    <property type="term" value="C:U6 snRNP"/>
    <property type="evidence" value="ECO:0007669"/>
    <property type="project" value="UniProtKB-ARBA"/>
</dbReference>
<feature type="region of interest" description="Disordered" evidence="10">
    <location>
        <begin position="555"/>
        <end position="588"/>
    </location>
</feature>
<feature type="domain" description="RRM" evidence="11">
    <location>
        <begin position="760"/>
        <end position="836"/>
    </location>
</feature>
<evidence type="ECO:0000256" key="4">
    <source>
        <dbReference type="ARBA" id="ARBA00022884"/>
    </source>
</evidence>
<dbReference type="InterPro" id="IPR050502">
    <property type="entry name" value="Euk_RNA-bind_prot"/>
</dbReference>
<reference evidence="12 13" key="1">
    <citation type="submission" date="2014-04" db="EMBL/GenBank/DDBJ databases">
        <authorList>
            <consortium name="DOE Joint Genome Institute"/>
            <person name="Kuo A."/>
            <person name="Kohler A."/>
            <person name="Nagy L.G."/>
            <person name="Floudas D."/>
            <person name="Copeland A."/>
            <person name="Barry K.W."/>
            <person name="Cichocki N."/>
            <person name="Veneault-Fourrey C."/>
            <person name="LaButti K."/>
            <person name="Lindquist E.A."/>
            <person name="Lipzen A."/>
            <person name="Lundell T."/>
            <person name="Morin E."/>
            <person name="Murat C."/>
            <person name="Sun H."/>
            <person name="Tunlid A."/>
            <person name="Henrissat B."/>
            <person name="Grigoriev I.V."/>
            <person name="Hibbett D.S."/>
            <person name="Martin F."/>
            <person name="Nordberg H.P."/>
            <person name="Cantor M.N."/>
            <person name="Hua S.X."/>
        </authorList>
    </citation>
    <scope>NUCLEOTIDE SEQUENCE [LARGE SCALE GENOMIC DNA]</scope>
    <source>
        <strain evidence="12 13">Foug A</strain>
    </source>
</reference>
<dbReference type="Gene3D" id="3.30.70.330">
    <property type="match status" value="4"/>
</dbReference>
<protein>
    <recommendedName>
        <fullName evidence="8">U4/U6 snRNA-associated-splicing factor PRP24</fullName>
    </recommendedName>
</protein>
<dbReference type="GO" id="GO:0006397">
    <property type="term" value="P:mRNA processing"/>
    <property type="evidence" value="ECO:0007669"/>
    <property type="project" value="UniProtKB-KW"/>
</dbReference>
<dbReference type="SUPFAM" id="SSF48452">
    <property type="entry name" value="TPR-like"/>
    <property type="match status" value="1"/>
</dbReference>
<evidence type="ECO:0000256" key="9">
    <source>
        <dbReference type="PROSITE-ProRule" id="PRU00176"/>
    </source>
</evidence>
<dbReference type="STRING" id="1036808.A0A0C3DE15"/>
<comment type="function">
    <text evidence="7">Functions as a recycling factor of the spliceosome, a machinery that forms on each precursor-messenger RNA (pre-mRNA) and catalyzes the removal of introns. Chaperones the re-annealing of U4 and U6 snRNAs (small nuclear RNAs) released from previous rounds of splicing, an initial step in reforming the U4/U6-U5 tri-snRNP (small nuclear ribonucleoprotein) that can reassemble into another spliceosome complex; this step involves binding U6 and facilitating the unwinding of the U6 internal stem loop, followed by base-pairing of U6 to U4.</text>
</comment>
<dbReference type="InterPro" id="IPR012677">
    <property type="entry name" value="Nucleotide-bd_a/b_plait_sf"/>
</dbReference>
<dbReference type="SUPFAM" id="SSF54928">
    <property type="entry name" value="RNA-binding domain, RBD"/>
    <property type="match status" value="3"/>
</dbReference>
<keyword evidence="6" id="KW-0539">Nucleus</keyword>
<dbReference type="CDD" id="cd00590">
    <property type="entry name" value="RRM_SF"/>
    <property type="match status" value="1"/>
</dbReference>
<gene>
    <name evidence="12" type="ORF">SCLCIDRAFT_136495</name>
</gene>
<evidence type="ECO:0000313" key="12">
    <source>
        <dbReference type="EMBL" id="KIM54604.1"/>
    </source>
</evidence>
<dbReference type="CDD" id="cd12296">
    <property type="entry name" value="RRM1_Prp24"/>
    <property type="match status" value="1"/>
</dbReference>
<keyword evidence="2" id="KW-0507">mRNA processing</keyword>
<dbReference type="EMBL" id="KN822151">
    <property type="protein sequence ID" value="KIM54604.1"/>
    <property type="molecule type" value="Genomic_DNA"/>
</dbReference>
<dbReference type="InterPro" id="IPR011990">
    <property type="entry name" value="TPR-like_helical_dom_sf"/>
</dbReference>
<keyword evidence="3" id="KW-0677">Repeat</keyword>
<dbReference type="FunFam" id="3.30.70.330:FF:000365">
    <property type="entry name" value="U4/U6 snRNA-associated-splicing factor PRP24"/>
    <property type="match status" value="1"/>
</dbReference>
<evidence type="ECO:0000256" key="1">
    <source>
        <dbReference type="ARBA" id="ARBA00004123"/>
    </source>
</evidence>
<dbReference type="GO" id="GO:0003729">
    <property type="term" value="F:mRNA binding"/>
    <property type="evidence" value="ECO:0007669"/>
    <property type="project" value="TreeGrafter"/>
</dbReference>
<feature type="compositionally biased region" description="Basic and acidic residues" evidence="10">
    <location>
        <begin position="996"/>
        <end position="1005"/>
    </location>
</feature>
<keyword evidence="4 9" id="KW-0694">RNA-binding</keyword>
<name>A0A0C3DE15_9AGAM</name>
<feature type="domain" description="RRM" evidence="11">
    <location>
        <begin position="669"/>
        <end position="746"/>
    </location>
</feature>
<dbReference type="HOGENOM" id="CLU_003925_1_0_1"/>
<accession>A0A0C3DE15</accession>
<sequence length="1005" mass="112482">MESQVTVAREMAANYLAVGDEVWVPLIETKAATVDVDTPAGALEVLEAYAHAERDYLSIPILQKHLEFLIDRHAYFSALEPKPEELGELFSTEWTREAIATVVTKGHGHLTKSQQIWRLQRDWELEMLQISPAEEKPFLVDYIQSLILERLEQPHAGHEDTFQSYSSFTTTYKSASEYESLLVSASKSRSRAVKAYERREATELALTSLDAYAQYIAFERRQKILDGFVLVGLYERAITEAAKHRFSGEPGAEAVLRTFWIGYLDFLWIQLKEDDTTSVLRRAARSVPGSGEVWARYIRCLERRETLDAEGESMEDAETIADVYNRALSTNLFSKANAAGSDRDPEQIIPLVLARASAERRVIQEGRGGEDAWTTLVTVVEDGLAMVRQASKAGDPRFRLEKFLSESYRSITNVPEAAVQLWAATAKHYKSSWASWVAYTDALVHSDHHDLARSTFKDVSTKNLDYPEALWDAWINFEYAHGSLASLEDTMARIERARTQAEARRMKQAQKAYDQRQYSMGQQAPVAPAASMLLPDVGGAPTAISSGENMDIDAATSDARGKRKADCDGSSEGGDTKKPRLEQPTIPLKRDRENSTVFVADLPPATSEAKLRTLFKDCGEVRDVKITQLPELLVATVEFMARDSVPAALTKDKKRIDGMEVKVHLAWRSTLYVTNFPEKWDDTSVRDLFGQYGLIFDVRWPSKKFKATRRFCYVQYTSPESAERALELHGREFEPERTLNVYVSNPGRRKERTDADANDREVYVAGLSKFTSKEDLQELFSTYGSVKDIRLAQDKSGQLKGFAFVEFQYEGDAHAALSANNYELKKRRIAVTLADTRVRPKNREEISDTGLGRRAETRSRSVRIRNLPPDTQEGLLQQVLERHAVVKRVEVLMAEREAIVELENAAEAGKLMLRAEPIVFQDVNLVISEETTSGPSRAPPPSSSVRGGSMFVPRSTASRPRAGLGRTRKPGIGAMTGASGSTGASYSISDVGNGRSQDDFRKMLG</sequence>
<reference evidence="13" key="2">
    <citation type="submission" date="2015-01" db="EMBL/GenBank/DDBJ databases">
        <title>Evolutionary Origins and Diversification of the Mycorrhizal Mutualists.</title>
        <authorList>
            <consortium name="DOE Joint Genome Institute"/>
            <consortium name="Mycorrhizal Genomics Consortium"/>
            <person name="Kohler A."/>
            <person name="Kuo A."/>
            <person name="Nagy L.G."/>
            <person name="Floudas D."/>
            <person name="Copeland A."/>
            <person name="Barry K.W."/>
            <person name="Cichocki N."/>
            <person name="Veneault-Fourrey C."/>
            <person name="LaButti K."/>
            <person name="Lindquist E.A."/>
            <person name="Lipzen A."/>
            <person name="Lundell T."/>
            <person name="Morin E."/>
            <person name="Murat C."/>
            <person name="Riley R."/>
            <person name="Ohm R."/>
            <person name="Sun H."/>
            <person name="Tunlid A."/>
            <person name="Henrissat B."/>
            <person name="Grigoriev I.V."/>
            <person name="Hibbett D.S."/>
            <person name="Martin F."/>
        </authorList>
    </citation>
    <scope>NUCLEOTIDE SEQUENCE [LARGE SCALE GENOMIC DNA]</scope>
    <source>
        <strain evidence="13">Foug A</strain>
    </source>
</reference>
<dbReference type="InterPro" id="IPR034397">
    <property type="entry name" value="Prp24_RRM1"/>
</dbReference>
<feature type="region of interest" description="Disordered" evidence="10">
    <location>
        <begin position="930"/>
        <end position="1005"/>
    </location>
</feature>
<dbReference type="Gene3D" id="1.25.40.10">
    <property type="entry name" value="Tetratricopeptide repeat domain"/>
    <property type="match status" value="2"/>
</dbReference>
<dbReference type="AlphaFoldDB" id="A0A0C3DE15"/>
<evidence type="ECO:0000256" key="7">
    <source>
        <dbReference type="ARBA" id="ARBA00093374"/>
    </source>
</evidence>
<proteinExistence type="predicted"/>
<dbReference type="FunCoup" id="A0A0C3DE15">
    <property type="interactions" value="668"/>
</dbReference>
<dbReference type="PANTHER" id="PTHR48025:SF1">
    <property type="entry name" value="RRM DOMAIN-CONTAINING PROTEIN"/>
    <property type="match status" value="1"/>
</dbReference>
<dbReference type="Proteomes" id="UP000053989">
    <property type="component" value="Unassembled WGS sequence"/>
</dbReference>
<dbReference type="InterPro" id="IPR035979">
    <property type="entry name" value="RBD_domain_sf"/>
</dbReference>
<keyword evidence="13" id="KW-1185">Reference proteome</keyword>
<feature type="compositionally biased region" description="Low complexity" evidence="10">
    <location>
        <begin position="971"/>
        <end position="989"/>
    </location>
</feature>
<dbReference type="PANTHER" id="PTHR48025">
    <property type="entry name" value="OS02G0815200 PROTEIN"/>
    <property type="match status" value="1"/>
</dbReference>
<dbReference type="CDD" id="cd12297">
    <property type="entry name" value="RRM2_Prp24"/>
    <property type="match status" value="1"/>
</dbReference>
<evidence type="ECO:0000256" key="2">
    <source>
        <dbReference type="ARBA" id="ARBA00022664"/>
    </source>
</evidence>
<dbReference type="Pfam" id="PF00076">
    <property type="entry name" value="RRM_1"/>
    <property type="match status" value="3"/>
</dbReference>
<comment type="subcellular location">
    <subcellularLocation>
        <location evidence="1">Nucleus</location>
    </subcellularLocation>
</comment>
<dbReference type="OrthoDB" id="360390at2759"/>
<evidence type="ECO:0000313" key="13">
    <source>
        <dbReference type="Proteomes" id="UP000053989"/>
    </source>
</evidence>
<dbReference type="InterPro" id="IPR034398">
    <property type="entry name" value="Prp24_RRM2"/>
</dbReference>
<evidence type="ECO:0000256" key="3">
    <source>
        <dbReference type="ARBA" id="ARBA00022737"/>
    </source>
</evidence>
<dbReference type="GO" id="GO:0008380">
    <property type="term" value="P:RNA splicing"/>
    <property type="evidence" value="ECO:0007669"/>
    <property type="project" value="UniProtKB-KW"/>
</dbReference>
<dbReference type="PROSITE" id="PS50102">
    <property type="entry name" value="RRM"/>
    <property type="match status" value="3"/>
</dbReference>
<dbReference type="InterPro" id="IPR003107">
    <property type="entry name" value="HAT"/>
</dbReference>